<dbReference type="RefSeq" id="WP_044840146.1">
    <property type="nucleotide sequence ID" value="NZ_CP059733.1"/>
</dbReference>
<name>A0AAE9Z777_9GAMM</name>
<dbReference type="AlphaFoldDB" id="A0AAE9Z777"/>
<evidence type="ECO:0000313" key="3">
    <source>
        <dbReference type="EMBL" id="WDE08036.1"/>
    </source>
</evidence>
<dbReference type="PANTHER" id="PTHR36113:SF6">
    <property type="entry name" value="FOSFOMYCIN RESISTANCE PROTEIN FOSX"/>
    <property type="match status" value="1"/>
</dbReference>
<dbReference type="GO" id="GO:0004462">
    <property type="term" value="F:lactoylglutathione lyase activity"/>
    <property type="evidence" value="ECO:0007669"/>
    <property type="project" value="InterPro"/>
</dbReference>
<evidence type="ECO:0000259" key="2">
    <source>
        <dbReference type="PROSITE" id="PS51819"/>
    </source>
</evidence>
<dbReference type="Proteomes" id="UP000032352">
    <property type="component" value="Chromosome"/>
</dbReference>
<dbReference type="InterPro" id="IPR051332">
    <property type="entry name" value="Fosfomycin_Res_Enzymes"/>
</dbReference>
<sequence>MLSGLNHITIAVNNLEQSFSFYVELLGMKPHAKWHRGAYLSLGELWFCLSCDSSCPSKDYSHLAFDVAAADFPLVRDKLLSAGVGVWKQNQSEGDSLYILDPDGHKLEIHVGGLDERLASLKLKPYAGLVLY</sequence>
<dbReference type="PROSITE" id="PS51819">
    <property type="entry name" value="VOC"/>
    <property type="match status" value="1"/>
</dbReference>
<keyword evidence="4" id="KW-1185">Reference proteome</keyword>
<gene>
    <name evidence="3" type="primary">fos</name>
    <name evidence="3" type="ORF">SG34_014745</name>
</gene>
<evidence type="ECO:0000313" key="4">
    <source>
        <dbReference type="Proteomes" id="UP000032352"/>
    </source>
</evidence>
<dbReference type="NCBIfam" id="NF000496">
    <property type="entry name" value="Fos_GSH"/>
    <property type="match status" value="1"/>
</dbReference>
<keyword evidence="3" id="KW-0808">Transferase</keyword>
<dbReference type="PANTHER" id="PTHR36113">
    <property type="entry name" value="LYASE, PUTATIVE-RELATED-RELATED"/>
    <property type="match status" value="1"/>
</dbReference>
<reference evidence="3 4" key="1">
    <citation type="journal article" date="2015" name="Genome Announc.">
        <title>Draft Genome Sequences of Marine Isolates of Thalassomonas viridans and Thalassomonas actiniarum.</title>
        <authorList>
            <person name="Olonade I."/>
            <person name="van Zyl L.J."/>
            <person name="Trindade M."/>
        </authorList>
    </citation>
    <scope>NUCLEOTIDE SEQUENCE [LARGE SCALE GENOMIC DNA]</scope>
    <source>
        <strain evidence="3 4">XOM25</strain>
    </source>
</reference>
<proteinExistence type="predicted"/>
<dbReference type="KEGG" id="tvd:SG34_014745"/>
<dbReference type="Pfam" id="PF00903">
    <property type="entry name" value="Glyoxalase"/>
    <property type="match status" value="1"/>
</dbReference>
<dbReference type="InterPro" id="IPR004360">
    <property type="entry name" value="Glyas_Fos-R_dOase_dom"/>
</dbReference>
<dbReference type="EMBL" id="CP059733">
    <property type="protein sequence ID" value="WDE08036.1"/>
    <property type="molecule type" value="Genomic_DNA"/>
</dbReference>
<dbReference type="Gene3D" id="3.10.180.10">
    <property type="entry name" value="2,3-Dihydroxybiphenyl 1,2-Dioxygenase, domain 1"/>
    <property type="match status" value="1"/>
</dbReference>
<keyword evidence="1" id="KW-0479">Metal-binding</keyword>
<dbReference type="PROSITE" id="PS00934">
    <property type="entry name" value="GLYOXALASE_I_1"/>
    <property type="match status" value="1"/>
</dbReference>
<protein>
    <submittedName>
        <fullName evidence="3">Fosfomycin resistance glutathione transferase</fullName>
    </submittedName>
</protein>
<organism evidence="3 4">
    <name type="scientific">Thalassomonas viridans</name>
    <dbReference type="NCBI Taxonomy" id="137584"/>
    <lineage>
        <taxon>Bacteria</taxon>
        <taxon>Pseudomonadati</taxon>
        <taxon>Pseudomonadota</taxon>
        <taxon>Gammaproteobacteria</taxon>
        <taxon>Alteromonadales</taxon>
        <taxon>Colwelliaceae</taxon>
        <taxon>Thalassomonas</taxon>
    </lineage>
</organism>
<dbReference type="CDD" id="cd07244">
    <property type="entry name" value="FosA"/>
    <property type="match status" value="1"/>
</dbReference>
<dbReference type="InterPro" id="IPR018146">
    <property type="entry name" value="Glyoxalase_1_CS"/>
</dbReference>
<dbReference type="InterPro" id="IPR029068">
    <property type="entry name" value="Glyas_Bleomycin-R_OHBP_Dase"/>
</dbReference>
<dbReference type="SUPFAM" id="SSF54593">
    <property type="entry name" value="Glyoxalase/Bleomycin resistance protein/Dihydroxybiphenyl dioxygenase"/>
    <property type="match status" value="1"/>
</dbReference>
<accession>A0AAE9Z777</accession>
<dbReference type="GO" id="GO:0016740">
    <property type="term" value="F:transferase activity"/>
    <property type="evidence" value="ECO:0007669"/>
    <property type="project" value="UniProtKB-KW"/>
</dbReference>
<dbReference type="InterPro" id="IPR037523">
    <property type="entry name" value="VOC_core"/>
</dbReference>
<dbReference type="GO" id="GO:0046872">
    <property type="term" value="F:metal ion binding"/>
    <property type="evidence" value="ECO:0007669"/>
    <property type="project" value="UniProtKB-KW"/>
</dbReference>
<evidence type="ECO:0000256" key="1">
    <source>
        <dbReference type="ARBA" id="ARBA00022723"/>
    </source>
</evidence>
<feature type="domain" description="VOC" evidence="2">
    <location>
        <begin position="4"/>
        <end position="112"/>
    </location>
</feature>
<reference evidence="3 4" key="2">
    <citation type="journal article" date="2022" name="Mar. Drugs">
        <title>Bioassay-Guided Fractionation Leads to the Detection of Cholic Acid Generated by the Rare Thalassomonas sp.</title>
        <authorList>
            <person name="Pheiffer F."/>
            <person name="Schneider Y.K."/>
            <person name="Hansen E.H."/>
            <person name="Andersen J.H."/>
            <person name="Isaksson J."/>
            <person name="Busche T."/>
            <person name="R C."/>
            <person name="Kalinowski J."/>
            <person name="Zyl L.V."/>
            <person name="Trindade M."/>
        </authorList>
    </citation>
    <scope>NUCLEOTIDE SEQUENCE [LARGE SCALE GENOMIC DNA]</scope>
    <source>
        <strain evidence="3 4">XOM25</strain>
    </source>
</reference>